<dbReference type="InterPro" id="IPR052907">
    <property type="entry name" value="Beta-lactamase/esterase"/>
</dbReference>
<dbReference type="InterPro" id="IPR012338">
    <property type="entry name" value="Beta-lactam/transpept-like"/>
</dbReference>
<accession>A0A7Z7IME1</accession>
<dbReference type="GO" id="GO:0016787">
    <property type="term" value="F:hydrolase activity"/>
    <property type="evidence" value="ECO:0007669"/>
    <property type="project" value="UniProtKB-KW"/>
</dbReference>
<evidence type="ECO:0000313" key="2">
    <source>
        <dbReference type="EMBL" id="SOJ56280.1"/>
    </source>
</evidence>
<comment type="caution">
    <text evidence="2">The sequence shown here is derived from an EMBL/GenBank/DDBJ whole genome shotgun (WGS) entry which is preliminary data.</text>
</comment>
<proteinExistence type="predicted"/>
<evidence type="ECO:0000313" key="3">
    <source>
        <dbReference type="Proteomes" id="UP000554965"/>
    </source>
</evidence>
<organism evidence="2 3">
    <name type="scientific">Mycobacterium simulans</name>
    <dbReference type="NCBI Taxonomy" id="627089"/>
    <lineage>
        <taxon>Bacteria</taxon>
        <taxon>Bacillati</taxon>
        <taxon>Actinomycetota</taxon>
        <taxon>Actinomycetes</taxon>
        <taxon>Mycobacteriales</taxon>
        <taxon>Mycobacteriaceae</taxon>
        <taxon>Mycobacterium</taxon>
    </lineage>
</organism>
<protein>
    <submittedName>
        <fullName evidence="2">Esterase EstB</fullName>
        <ecNumber evidence="2">3.1.1.-</ecNumber>
    </submittedName>
</protein>
<name>A0A7Z7IME1_9MYCO</name>
<dbReference type="AlphaFoldDB" id="A0A7Z7IME1"/>
<gene>
    <name evidence="2" type="primary">estB_3</name>
    <name evidence="2" type="ORF">MSIMFB_03755</name>
</gene>
<dbReference type="SUPFAM" id="SSF56601">
    <property type="entry name" value="beta-lactamase/transpeptidase-like"/>
    <property type="match status" value="1"/>
</dbReference>
<dbReference type="EC" id="3.1.1.-" evidence="2"/>
<dbReference type="Gene3D" id="3.40.710.10">
    <property type="entry name" value="DD-peptidase/beta-lactamase superfamily"/>
    <property type="match status" value="1"/>
</dbReference>
<reference evidence="2 3" key="1">
    <citation type="submission" date="2017-10" db="EMBL/GenBank/DDBJ databases">
        <authorList>
            <consortium name="Urmite Genomes"/>
        </authorList>
    </citation>
    <scope>NUCLEOTIDE SEQUENCE [LARGE SCALE GENOMIC DNA]</scope>
    <source>
        <strain evidence="2 3">FB-527</strain>
    </source>
</reference>
<dbReference type="PANTHER" id="PTHR43319:SF3">
    <property type="entry name" value="BETA-LACTAMASE-RELATED DOMAIN-CONTAINING PROTEIN"/>
    <property type="match status" value="1"/>
</dbReference>
<dbReference type="Pfam" id="PF00144">
    <property type="entry name" value="Beta-lactamase"/>
    <property type="match status" value="1"/>
</dbReference>
<dbReference type="EMBL" id="OCTY01000002">
    <property type="protein sequence ID" value="SOJ56280.1"/>
    <property type="molecule type" value="Genomic_DNA"/>
</dbReference>
<keyword evidence="3" id="KW-1185">Reference proteome</keyword>
<dbReference type="Proteomes" id="UP000554965">
    <property type="component" value="Unassembled WGS sequence"/>
</dbReference>
<dbReference type="InterPro" id="IPR001466">
    <property type="entry name" value="Beta-lactam-related"/>
</dbReference>
<evidence type="ECO:0000259" key="1">
    <source>
        <dbReference type="Pfam" id="PF00144"/>
    </source>
</evidence>
<keyword evidence="2" id="KW-0378">Hydrolase</keyword>
<feature type="domain" description="Beta-lactamase-related" evidence="1">
    <location>
        <begin position="33"/>
        <end position="387"/>
    </location>
</feature>
<sequence length="404" mass="43925">MLKKGAMSDVHIKGSCAPKFAGVRAAFERNFALHNEVGAAVAVWVDGQLVVNLWGGTADAAGTRPWGEDTLATVLSGTKALTATCVHQLADRGELDLNAPVAKYWPEFGQSGKEAITLAMVLSHRSGVIGPNKRMSWEDVADWDFVCDQLAIAKPWWEPGTAQGYHMTTFGFILGEVFRRVTGRTVGQYLRTEIAEPIGADIHIGLSPFQQRRCADRVNKPHARQLLADVDAPGYPTSLDEHPKAALSVSMGFAPDDELGSNDLTLWRQLEFPGTNGQVSALGLATFYNALACEKVLSREHMDLVRVSQGGFDTDLVLGPRVADHGWGLGYMLNQRGINGPNRRIFGHGGLGGSFGFVDLEYRIGYAYVMNRFDPSKANADPRSVALSNEVYAVLGANPNERIR</sequence>
<dbReference type="PANTHER" id="PTHR43319">
    <property type="entry name" value="BETA-LACTAMASE-RELATED"/>
    <property type="match status" value="1"/>
</dbReference>